<comment type="pathway">
    <text evidence="3 12 14">Amino-acid biosynthesis; L-histidine biosynthesis; L-histidine from 5-phospho-alpha-D-ribose 1-diphosphate: step 4/9.</text>
</comment>
<dbReference type="HAMAP" id="MF_01014">
    <property type="entry name" value="HisA"/>
    <property type="match status" value="1"/>
</dbReference>
<evidence type="ECO:0000256" key="10">
    <source>
        <dbReference type="ARBA" id="ARBA00023235"/>
    </source>
</evidence>
<name>G9WHC3_9LACO</name>
<dbReference type="eggNOG" id="COG0106">
    <property type="taxonomic scope" value="Bacteria"/>
</dbReference>
<dbReference type="InterPro" id="IPR013785">
    <property type="entry name" value="Aldolase_TIM"/>
</dbReference>
<dbReference type="GO" id="GO:0000105">
    <property type="term" value="P:L-histidine biosynthetic process"/>
    <property type="evidence" value="ECO:0007669"/>
    <property type="project" value="UniProtKB-UniRule"/>
</dbReference>
<feature type="active site" description="Proton donor" evidence="12">
    <location>
        <position position="129"/>
    </location>
</feature>
<dbReference type="GO" id="GO:0003949">
    <property type="term" value="F:1-(5-phosphoribosyl)-5-[(5-phosphoribosylamino)methylideneamino]imidazole-4-carboxamide isomerase activity"/>
    <property type="evidence" value="ECO:0007669"/>
    <property type="project" value="UniProtKB-UniRule"/>
</dbReference>
<dbReference type="UniPathway" id="UPA00031">
    <property type="reaction ID" value="UER00009"/>
</dbReference>
<protein>
    <recommendedName>
        <fullName evidence="6 12">1-(5-phosphoribosyl)-5-[(5-phosphoribosylamino)methylideneamino] imidazole-4-carboxamide isomerase</fullName>
        <ecNumber evidence="5 12">5.3.1.16</ecNumber>
    </recommendedName>
    <alternativeName>
        <fullName evidence="11 12">Phosphoribosylformimino-5-aminoimidazole carboxamide ribotide isomerase</fullName>
    </alternativeName>
</protein>
<dbReference type="SUPFAM" id="SSF51366">
    <property type="entry name" value="Ribulose-phoshate binding barrel"/>
    <property type="match status" value="1"/>
</dbReference>
<dbReference type="HOGENOM" id="CLU_048577_1_3_9"/>
<sequence>MIYPAIDLQNGQSVRLYQGDFKQQVLVANDPVRQAENINQAGIRQLHLVDLDGAKEGQPKNLAMIQSIRAAFNGRIELGGGIRSMAQLEKYLQLGIDRIIIGSATVENPAFVKEALAKFGPDKIVIGVDGSQGRVATEGWLEQSKVLMVDLIATMRAAGARQFIVTDVTKDGTMQGPNSALLLKLQAAFPDCSMIVSGGIRNLADIQDLFAKDLTDMIIGKALFEGALTLQEIAEAEKNVS</sequence>
<accession>G9WHC3</accession>
<keyword evidence="16" id="KW-1185">Reference proteome</keyword>
<dbReference type="STRING" id="336988.NT96_02115"/>
<dbReference type="RefSeq" id="WP_007746892.1">
    <property type="nucleotide sequence ID" value="NZ_CM001398.1"/>
</dbReference>
<dbReference type="EC" id="5.3.1.16" evidence="5 12"/>
<dbReference type="InterPro" id="IPR011060">
    <property type="entry name" value="RibuloseP-bd_barrel"/>
</dbReference>
<evidence type="ECO:0000256" key="11">
    <source>
        <dbReference type="ARBA" id="ARBA00030547"/>
    </source>
</evidence>
<dbReference type="GO" id="GO:0005737">
    <property type="term" value="C:cytoplasm"/>
    <property type="evidence" value="ECO:0007669"/>
    <property type="project" value="UniProtKB-SubCell"/>
</dbReference>
<evidence type="ECO:0000313" key="16">
    <source>
        <dbReference type="Proteomes" id="UP000004959"/>
    </source>
</evidence>
<comment type="subcellular location">
    <subcellularLocation>
        <location evidence="2 12 14">Cytoplasm</location>
    </subcellularLocation>
</comment>
<dbReference type="Proteomes" id="UP000004959">
    <property type="component" value="Chromosome"/>
</dbReference>
<evidence type="ECO:0000256" key="1">
    <source>
        <dbReference type="ARBA" id="ARBA00000901"/>
    </source>
</evidence>
<dbReference type="EMBL" id="AFVZ01000001">
    <property type="protein sequence ID" value="EHN59768.1"/>
    <property type="molecule type" value="Genomic_DNA"/>
</dbReference>
<evidence type="ECO:0000256" key="5">
    <source>
        <dbReference type="ARBA" id="ARBA00012550"/>
    </source>
</evidence>
<dbReference type="InterPro" id="IPR006063">
    <property type="entry name" value="HisA_bact_arch"/>
</dbReference>
<dbReference type="InterPro" id="IPR023016">
    <property type="entry name" value="HisA/PriA"/>
</dbReference>
<dbReference type="Pfam" id="PF00977">
    <property type="entry name" value="His_biosynth"/>
    <property type="match status" value="1"/>
</dbReference>
<dbReference type="PATRIC" id="fig|1045004.4.peg.1664"/>
<dbReference type="GO" id="GO:0000162">
    <property type="term" value="P:L-tryptophan biosynthetic process"/>
    <property type="evidence" value="ECO:0007669"/>
    <property type="project" value="TreeGrafter"/>
</dbReference>
<dbReference type="Gene3D" id="3.20.20.70">
    <property type="entry name" value="Aldolase class I"/>
    <property type="match status" value="1"/>
</dbReference>
<evidence type="ECO:0000256" key="7">
    <source>
        <dbReference type="ARBA" id="ARBA00022490"/>
    </source>
</evidence>
<feature type="active site" description="Proton acceptor" evidence="12">
    <location>
        <position position="7"/>
    </location>
</feature>
<dbReference type="InterPro" id="IPR044524">
    <property type="entry name" value="Isoase_HisA-like"/>
</dbReference>
<evidence type="ECO:0000256" key="13">
    <source>
        <dbReference type="RuleBase" id="RU003657"/>
    </source>
</evidence>
<reference evidence="15 16" key="1">
    <citation type="journal article" date="2012" name="PLoS ONE">
        <title>Functional divergence in the genus oenococcus as predicted by genome sequencing of the newly-described species, Oenococcus kitaharae.</title>
        <authorList>
            <person name="Borneman A.R."/>
            <person name="McCarthy J.M."/>
            <person name="Chambers P.J."/>
            <person name="Bartowsky E.J."/>
        </authorList>
    </citation>
    <scope>NUCLEOTIDE SEQUENCE [LARGE SCALE GENOMIC DNA]</scope>
    <source>
        <strain evidence="16">DSM17330</strain>
    </source>
</reference>
<dbReference type="NCBIfam" id="TIGR00007">
    <property type="entry name" value="1-(5-phosphoribosyl)-5-[(5-phosphoribosylamino)methylideneamino]imidazole-4-carboxamide isomerase"/>
    <property type="match status" value="1"/>
</dbReference>
<evidence type="ECO:0000256" key="12">
    <source>
        <dbReference type="HAMAP-Rule" id="MF_01014"/>
    </source>
</evidence>
<keyword evidence="9 12" id="KW-0368">Histidine biosynthesis</keyword>
<evidence type="ECO:0000256" key="3">
    <source>
        <dbReference type="ARBA" id="ARBA00005133"/>
    </source>
</evidence>
<evidence type="ECO:0000256" key="4">
    <source>
        <dbReference type="ARBA" id="ARBA00009667"/>
    </source>
</evidence>
<keyword evidence="10 12" id="KW-0413">Isomerase</keyword>
<evidence type="ECO:0000256" key="6">
    <source>
        <dbReference type="ARBA" id="ARBA00018464"/>
    </source>
</evidence>
<keyword evidence="8 12" id="KW-0028">Amino-acid biosynthesis</keyword>
<dbReference type="CDD" id="cd04732">
    <property type="entry name" value="HisA"/>
    <property type="match status" value="1"/>
</dbReference>
<comment type="similarity">
    <text evidence="4 12 13">Belongs to the HisA/HisF family.</text>
</comment>
<dbReference type="InterPro" id="IPR006062">
    <property type="entry name" value="His_biosynth"/>
</dbReference>
<evidence type="ECO:0000256" key="8">
    <source>
        <dbReference type="ARBA" id="ARBA00022605"/>
    </source>
</evidence>
<dbReference type="PANTHER" id="PTHR43090">
    <property type="entry name" value="1-(5-PHOSPHORIBOSYL)-5-[(5-PHOSPHORIBOSYLAMINO)METHYLIDENEAMINO] IMIDAZOLE-4-CARBOXAMIDE ISOMERASE"/>
    <property type="match status" value="1"/>
</dbReference>
<proteinExistence type="inferred from homology"/>
<dbReference type="OrthoDB" id="9807749at2"/>
<gene>
    <name evidence="12" type="primary">hisA</name>
    <name evidence="15" type="ORF">OKIT_1693</name>
</gene>
<evidence type="ECO:0000256" key="14">
    <source>
        <dbReference type="RuleBase" id="RU003658"/>
    </source>
</evidence>
<organism evidence="15 16">
    <name type="scientific">Oenococcus kitaharae DSM 17330</name>
    <dbReference type="NCBI Taxonomy" id="1045004"/>
    <lineage>
        <taxon>Bacteria</taxon>
        <taxon>Bacillati</taxon>
        <taxon>Bacillota</taxon>
        <taxon>Bacilli</taxon>
        <taxon>Lactobacillales</taxon>
        <taxon>Lactobacillaceae</taxon>
        <taxon>Oenococcus</taxon>
    </lineage>
</organism>
<dbReference type="FunFam" id="3.20.20.70:FF:000009">
    <property type="entry name" value="1-(5-phosphoribosyl)-5-[(5-phosphoribosylamino)methylideneamino] imidazole-4-carboxamide isomerase"/>
    <property type="match status" value="1"/>
</dbReference>
<comment type="caution">
    <text evidence="15">The sequence shown here is derived from an EMBL/GenBank/DDBJ whole genome shotgun (WGS) entry which is preliminary data.</text>
</comment>
<evidence type="ECO:0000313" key="15">
    <source>
        <dbReference type="EMBL" id="EHN59768.1"/>
    </source>
</evidence>
<keyword evidence="7 12" id="KW-0963">Cytoplasm</keyword>
<evidence type="ECO:0000256" key="2">
    <source>
        <dbReference type="ARBA" id="ARBA00004496"/>
    </source>
</evidence>
<evidence type="ECO:0000256" key="9">
    <source>
        <dbReference type="ARBA" id="ARBA00023102"/>
    </source>
</evidence>
<dbReference type="AlphaFoldDB" id="G9WHC3"/>
<dbReference type="PANTHER" id="PTHR43090:SF2">
    <property type="entry name" value="1-(5-PHOSPHORIBOSYL)-5-[(5-PHOSPHORIBOSYLAMINO)METHYLIDENEAMINO] IMIDAZOLE-4-CARBOXAMIDE ISOMERASE"/>
    <property type="match status" value="1"/>
</dbReference>
<comment type="catalytic activity">
    <reaction evidence="1 12 14">
        <text>1-(5-phospho-beta-D-ribosyl)-5-[(5-phospho-beta-D-ribosylamino)methylideneamino]imidazole-4-carboxamide = 5-[(5-phospho-1-deoxy-D-ribulos-1-ylimino)methylamino]-1-(5-phospho-beta-D-ribosyl)imidazole-4-carboxamide</text>
        <dbReference type="Rhea" id="RHEA:15469"/>
        <dbReference type="ChEBI" id="CHEBI:58435"/>
        <dbReference type="ChEBI" id="CHEBI:58525"/>
        <dbReference type="EC" id="5.3.1.16"/>
    </reaction>
</comment>